<dbReference type="InParanoid" id="K1QKN7"/>
<accession>K1QKN7</accession>
<dbReference type="HOGENOM" id="CLU_2833681_0_0_1"/>
<organism evidence="1">
    <name type="scientific">Magallana gigas</name>
    <name type="common">Pacific oyster</name>
    <name type="synonym">Crassostrea gigas</name>
    <dbReference type="NCBI Taxonomy" id="29159"/>
    <lineage>
        <taxon>Eukaryota</taxon>
        <taxon>Metazoa</taxon>
        <taxon>Spiralia</taxon>
        <taxon>Lophotrochozoa</taxon>
        <taxon>Mollusca</taxon>
        <taxon>Bivalvia</taxon>
        <taxon>Autobranchia</taxon>
        <taxon>Pteriomorphia</taxon>
        <taxon>Ostreida</taxon>
        <taxon>Ostreoidea</taxon>
        <taxon>Ostreidae</taxon>
        <taxon>Magallana</taxon>
    </lineage>
</organism>
<proteinExistence type="predicted"/>
<evidence type="ECO:0000313" key="1">
    <source>
        <dbReference type="EMBL" id="EKC22291.1"/>
    </source>
</evidence>
<name>K1QKN7_MAGGI</name>
<gene>
    <name evidence="1" type="ORF">CGI_10002517</name>
</gene>
<dbReference type="AlphaFoldDB" id="K1QKN7"/>
<protein>
    <submittedName>
        <fullName evidence="1">Uncharacterized protein</fullName>
    </submittedName>
</protein>
<sequence>MSIAVQKDHEKLKVKLNQRFGLSAMKERYLADAKLWRRLPCKMSPCKILDKLSKIYTEGPFTETKI</sequence>
<dbReference type="EMBL" id="JH815641">
    <property type="protein sequence ID" value="EKC22291.1"/>
    <property type="molecule type" value="Genomic_DNA"/>
</dbReference>
<reference evidence="1" key="1">
    <citation type="journal article" date="2012" name="Nature">
        <title>The oyster genome reveals stress adaptation and complexity of shell formation.</title>
        <authorList>
            <person name="Zhang G."/>
            <person name="Fang X."/>
            <person name="Guo X."/>
            <person name="Li L."/>
            <person name="Luo R."/>
            <person name="Xu F."/>
            <person name="Yang P."/>
            <person name="Zhang L."/>
            <person name="Wang X."/>
            <person name="Qi H."/>
            <person name="Xiong Z."/>
            <person name="Que H."/>
            <person name="Xie Y."/>
            <person name="Holland P.W."/>
            <person name="Paps J."/>
            <person name="Zhu Y."/>
            <person name="Wu F."/>
            <person name="Chen Y."/>
            <person name="Wang J."/>
            <person name="Peng C."/>
            <person name="Meng J."/>
            <person name="Yang L."/>
            <person name="Liu J."/>
            <person name="Wen B."/>
            <person name="Zhang N."/>
            <person name="Huang Z."/>
            <person name="Zhu Q."/>
            <person name="Feng Y."/>
            <person name="Mount A."/>
            <person name="Hedgecock D."/>
            <person name="Xu Z."/>
            <person name="Liu Y."/>
            <person name="Domazet-Loso T."/>
            <person name="Du Y."/>
            <person name="Sun X."/>
            <person name="Zhang S."/>
            <person name="Liu B."/>
            <person name="Cheng P."/>
            <person name="Jiang X."/>
            <person name="Li J."/>
            <person name="Fan D."/>
            <person name="Wang W."/>
            <person name="Fu W."/>
            <person name="Wang T."/>
            <person name="Wang B."/>
            <person name="Zhang J."/>
            <person name="Peng Z."/>
            <person name="Li Y."/>
            <person name="Li N."/>
            <person name="Wang J."/>
            <person name="Chen M."/>
            <person name="He Y."/>
            <person name="Tan F."/>
            <person name="Song X."/>
            <person name="Zheng Q."/>
            <person name="Huang R."/>
            <person name="Yang H."/>
            <person name="Du X."/>
            <person name="Chen L."/>
            <person name="Yang M."/>
            <person name="Gaffney P.M."/>
            <person name="Wang S."/>
            <person name="Luo L."/>
            <person name="She Z."/>
            <person name="Ming Y."/>
            <person name="Huang W."/>
            <person name="Zhang S."/>
            <person name="Huang B."/>
            <person name="Zhang Y."/>
            <person name="Qu T."/>
            <person name="Ni P."/>
            <person name="Miao G."/>
            <person name="Wang J."/>
            <person name="Wang Q."/>
            <person name="Steinberg C.E."/>
            <person name="Wang H."/>
            <person name="Li N."/>
            <person name="Qian L."/>
            <person name="Zhang G."/>
            <person name="Li Y."/>
            <person name="Yang H."/>
            <person name="Liu X."/>
            <person name="Wang J."/>
            <person name="Yin Y."/>
            <person name="Wang J."/>
        </authorList>
    </citation>
    <scope>NUCLEOTIDE SEQUENCE [LARGE SCALE GENOMIC DNA]</scope>
    <source>
        <strain evidence="1">05x7-T-G4-1.051#20</strain>
    </source>
</reference>